<name>A0A1H3TMV6_9BACI</name>
<evidence type="ECO:0000313" key="1">
    <source>
        <dbReference type="EMBL" id="SDZ50679.1"/>
    </source>
</evidence>
<accession>A0A1H3TMV6</accession>
<dbReference type="Proteomes" id="UP000198935">
    <property type="component" value="Unassembled WGS sequence"/>
</dbReference>
<dbReference type="EMBL" id="FNPI01000015">
    <property type="protein sequence ID" value="SDZ50679.1"/>
    <property type="molecule type" value="Genomic_DNA"/>
</dbReference>
<organism evidence="1 2">
    <name type="scientific">Evansella caseinilytica</name>
    <dbReference type="NCBI Taxonomy" id="1503961"/>
    <lineage>
        <taxon>Bacteria</taxon>
        <taxon>Bacillati</taxon>
        <taxon>Bacillota</taxon>
        <taxon>Bacilli</taxon>
        <taxon>Bacillales</taxon>
        <taxon>Bacillaceae</taxon>
        <taxon>Evansella</taxon>
    </lineage>
</organism>
<keyword evidence="2" id="KW-1185">Reference proteome</keyword>
<dbReference type="STRING" id="1503961.SAMN05421736_11540"/>
<gene>
    <name evidence="1" type="ORF">SAMN05421736_11540</name>
</gene>
<evidence type="ECO:0008006" key="3">
    <source>
        <dbReference type="Google" id="ProtNLM"/>
    </source>
</evidence>
<protein>
    <recommendedName>
        <fullName evidence="3">IS1 family transposase</fullName>
    </recommendedName>
</protein>
<dbReference type="AlphaFoldDB" id="A0A1H3TMV6"/>
<evidence type="ECO:0000313" key="2">
    <source>
        <dbReference type="Proteomes" id="UP000198935"/>
    </source>
</evidence>
<proteinExistence type="predicted"/>
<sequence length="56" mass="6391">MTTETNQAKCPYCGSSDLTKKKRGWTVTTGVFGMNKMQYQCHECGKKFMEKKADFS</sequence>
<reference evidence="2" key="1">
    <citation type="submission" date="2016-10" db="EMBL/GenBank/DDBJ databases">
        <authorList>
            <person name="Varghese N."/>
            <person name="Submissions S."/>
        </authorList>
    </citation>
    <scope>NUCLEOTIDE SEQUENCE [LARGE SCALE GENOMIC DNA]</scope>
    <source>
        <strain evidence="2">SP</strain>
    </source>
</reference>